<reference evidence="2 3" key="1">
    <citation type="submission" date="2023-02" db="EMBL/GenBank/DDBJ databases">
        <title>LHISI_Scaffold_Assembly.</title>
        <authorList>
            <person name="Stuart O.P."/>
            <person name="Cleave R."/>
            <person name="Magrath M.J.L."/>
            <person name="Mikheyev A.S."/>
        </authorList>
    </citation>
    <scope>NUCLEOTIDE SEQUENCE [LARGE SCALE GENOMIC DNA]</scope>
    <source>
        <strain evidence="2">Daus_M_001</strain>
        <tissue evidence="2">Leg muscle</tissue>
    </source>
</reference>
<sequence>MGCTNDIVNSSRWRPGNICTHKRRDPAAAQHPGTFGVREQLGTSQVQSLNMPRARVASEAIYPTRGCTSSIPGRDHVRGNAADGDVIWWFSSGCSRFAPSFHSADLFRFRLANTPATIRYPITFKTIQRYGGNTARLARRSDEALGVRVSVARMTLSLLDLGQDVPTGLAPRSRARASLIAELKHTELTCNAYQGLERALSDCTFGGMGKSLARGNRRPPATTRTDTRELPRCATTMAGNSPEKRQPDEKFPEFLDVNRSSNGSVTGSNSSRTRLAKYDPTETEYLSLTRNICWAAVAERLARSPPTKANRVRFPAGSPGFRKWESCRTIPLAAGFSRGSPVSPALAFQRRSILTLLHPHRILRLVHGPASRLFVSAATEPRPKLNQPTPRFYMQATCERRARDAMKHRSDGMQGRGGNGRNPRKTRQTTATSVAFITCEILEEPSGIE</sequence>
<comment type="caution">
    <text evidence="2">The sequence shown here is derived from an EMBL/GenBank/DDBJ whole genome shotgun (WGS) entry which is preliminary data.</text>
</comment>
<organism evidence="2 3">
    <name type="scientific">Dryococelus australis</name>
    <dbReference type="NCBI Taxonomy" id="614101"/>
    <lineage>
        <taxon>Eukaryota</taxon>
        <taxon>Metazoa</taxon>
        <taxon>Ecdysozoa</taxon>
        <taxon>Arthropoda</taxon>
        <taxon>Hexapoda</taxon>
        <taxon>Insecta</taxon>
        <taxon>Pterygota</taxon>
        <taxon>Neoptera</taxon>
        <taxon>Polyneoptera</taxon>
        <taxon>Phasmatodea</taxon>
        <taxon>Verophasmatodea</taxon>
        <taxon>Anareolatae</taxon>
        <taxon>Phasmatidae</taxon>
        <taxon>Eurycanthinae</taxon>
        <taxon>Dryococelus</taxon>
    </lineage>
</organism>
<name>A0ABQ9IE15_9NEOP</name>
<feature type="region of interest" description="Disordered" evidence="1">
    <location>
        <begin position="402"/>
        <end position="430"/>
    </location>
</feature>
<evidence type="ECO:0000256" key="1">
    <source>
        <dbReference type="SAM" id="MobiDB-lite"/>
    </source>
</evidence>
<dbReference type="EMBL" id="JARBHB010000001">
    <property type="protein sequence ID" value="KAJ8894902.1"/>
    <property type="molecule type" value="Genomic_DNA"/>
</dbReference>
<feature type="compositionally biased region" description="Low complexity" evidence="1">
    <location>
        <begin position="257"/>
        <end position="273"/>
    </location>
</feature>
<feature type="compositionally biased region" description="Basic and acidic residues" evidence="1">
    <location>
        <begin position="242"/>
        <end position="253"/>
    </location>
</feature>
<gene>
    <name evidence="2" type="ORF">PR048_000209</name>
</gene>
<evidence type="ECO:0000313" key="2">
    <source>
        <dbReference type="EMBL" id="KAJ8894902.1"/>
    </source>
</evidence>
<protein>
    <submittedName>
        <fullName evidence="2">Uncharacterized protein</fullName>
    </submittedName>
</protein>
<feature type="region of interest" description="Disordered" evidence="1">
    <location>
        <begin position="234"/>
        <end position="273"/>
    </location>
</feature>
<proteinExistence type="predicted"/>
<dbReference type="Proteomes" id="UP001159363">
    <property type="component" value="Chromosome 1"/>
</dbReference>
<evidence type="ECO:0000313" key="3">
    <source>
        <dbReference type="Proteomes" id="UP001159363"/>
    </source>
</evidence>
<keyword evidence="3" id="KW-1185">Reference proteome</keyword>
<feature type="compositionally biased region" description="Basic and acidic residues" evidence="1">
    <location>
        <begin position="402"/>
        <end position="411"/>
    </location>
</feature>
<accession>A0ABQ9IE15</accession>